<dbReference type="InterPro" id="IPR003838">
    <property type="entry name" value="ABC3_permease_C"/>
</dbReference>
<feature type="transmembrane region" description="Helical" evidence="6">
    <location>
        <begin position="270"/>
        <end position="292"/>
    </location>
</feature>
<feature type="transmembrane region" description="Helical" evidence="6">
    <location>
        <begin position="21"/>
        <end position="42"/>
    </location>
</feature>
<feature type="transmembrane region" description="Helical" evidence="6">
    <location>
        <begin position="663"/>
        <end position="686"/>
    </location>
</feature>
<accession>A0A1M5U2H5</accession>
<reference evidence="9 10" key="1">
    <citation type="submission" date="2016-11" db="EMBL/GenBank/DDBJ databases">
        <authorList>
            <person name="Jaros S."/>
            <person name="Januszkiewicz K."/>
            <person name="Wedrychowicz H."/>
        </authorList>
    </citation>
    <scope>NUCLEOTIDE SEQUENCE [LARGE SCALE GENOMIC DNA]</scope>
    <source>
        <strain evidence="9 10">DSM 24574</strain>
    </source>
</reference>
<keyword evidence="2" id="KW-1003">Cell membrane</keyword>
<dbReference type="Pfam" id="PF02687">
    <property type="entry name" value="FtsX"/>
    <property type="match status" value="2"/>
</dbReference>
<feature type="transmembrane region" description="Helical" evidence="6">
    <location>
        <begin position="409"/>
        <end position="432"/>
    </location>
</feature>
<feature type="transmembrane region" description="Helical" evidence="6">
    <location>
        <begin position="752"/>
        <end position="776"/>
    </location>
</feature>
<dbReference type="RefSeq" id="WP_073138302.1">
    <property type="nucleotide sequence ID" value="NZ_FQWQ01000003.1"/>
</dbReference>
<dbReference type="PANTHER" id="PTHR30572">
    <property type="entry name" value="MEMBRANE COMPONENT OF TRANSPORTER-RELATED"/>
    <property type="match status" value="1"/>
</dbReference>
<sequence length="786" mass="87267">MLTNYLKIAIRSLLNNKVYSFINIMGLSMGMTVSILILIFVVHEYRYDRFHEKGDRIVRAEKQFSRDGRYSLYANPEFGPTMMQTDPSVINYVRTFSMGRKVVKTDNTHKFFEDRFLFADTSFFSIFSFPLIQGQRSSLARPLTVIITEQTASRYFGKTDPIGKFITLDGTYTFEVTGVAKNPPSHSSVQFDFIASFPSLLTMPNERNIVLNNSSGFPTYLLLANADAITGVRKSILKTTYTNDHITYSLQPLFTNHFNLNFGDVANTRYVFIFLCIALLILALALINYMNLTTARATARAKEIGVRKVIGANRKTLSFQFYLESALTTIVAFVLAIALIQVFKPIFLNVLQQTIDTAFLTSPVFLTVVAGLLFSCVLLAGSYPALVLPQFKPVEVLNGKFSSANKGAGIRKMLTLFQFTVSIALAICTLVMNHQLQYLQSKNTGLQRDQVMVIPVEQFSNAGLTALKNELQQQTGIEGLAMASVPLYRSTMPGLSMVTSPVSQEKAGLKWIMADERFFSVLGIAWHAKPEASTLEGSHIVNQSAAEALGMTTFPSADDLTMGGDHAPAVTGKILGMVNDFNFETLRSPIQPLIVSVVADSFLVKNESPSLYLRINTHSGLPDKIAAVKKSYETYANDTPFSYYFLDDAFNELQKGEHRLSKIFTVFTGISLCIACLGLFGLVTFSAENRTKEISIRKVLGASMANILMLLSSELIVLLLLSIVIGVPIAWFSMKDWLSQFYYQTNIPLSSIVAPAVAIIAISLFVIWAKVVRVALEDPSKNLKRE</sequence>
<name>A0A1M5U2H5_9BACT</name>
<keyword evidence="10" id="KW-1185">Reference proteome</keyword>
<evidence type="ECO:0000313" key="10">
    <source>
        <dbReference type="Proteomes" id="UP000184212"/>
    </source>
</evidence>
<feature type="domain" description="MacB-like periplasmic core" evidence="8">
    <location>
        <begin position="20"/>
        <end position="206"/>
    </location>
</feature>
<dbReference type="InterPro" id="IPR025857">
    <property type="entry name" value="MacB_PCD"/>
</dbReference>
<gene>
    <name evidence="9" type="ORF">SAMN04488109_4426</name>
</gene>
<evidence type="ECO:0000256" key="5">
    <source>
        <dbReference type="ARBA" id="ARBA00023136"/>
    </source>
</evidence>
<dbReference type="STRING" id="947013.SAMN04488109_4426"/>
<dbReference type="GO" id="GO:0005886">
    <property type="term" value="C:plasma membrane"/>
    <property type="evidence" value="ECO:0007669"/>
    <property type="project" value="UniProtKB-SubCell"/>
</dbReference>
<keyword evidence="5 6" id="KW-0472">Membrane</keyword>
<protein>
    <submittedName>
        <fullName evidence="9">Putative ABC transport system permease protein</fullName>
    </submittedName>
</protein>
<evidence type="ECO:0000313" key="9">
    <source>
        <dbReference type="EMBL" id="SHH57295.1"/>
    </source>
</evidence>
<dbReference type="GO" id="GO:0022857">
    <property type="term" value="F:transmembrane transporter activity"/>
    <property type="evidence" value="ECO:0007669"/>
    <property type="project" value="TreeGrafter"/>
</dbReference>
<dbReference type="Pfam" id="PF12704">
    <property type="entry name" value="MacB_PCD"/>
    <property type="match status" value="1"/>
</dbReference>
<dbReference type="Proteomes" id="UP000184212">
    <property type="component" value="Unassembled WGS sequence"/>
</dbReference>
<evidence type="ECO:0000259" key="7">
    <source>
        <dbReference type="Pfam" id="PF02687"/>
    </source>
</evidence>
<dbReference type="AlphaFoldDB" id="A0A1M5U2H5"/>
<evidence type="ECO:0000256" key="6">
    <source>
        <dbReference type="SAM" id="Phobius"/>
    </source>
</evidence>
<evidence type="ECO:0000256" key="1">
    <source>
        <dbReference type="ARBA" id="ARBA00004651"/>
    </source>
</evidence>
<feature type="transmembrane region" description="Helical" evidence="6">
    <location>
        <begin position="363"/>
        <end position="388"/>
    </location>
</feature>
<feature type="transmembrane region" description="Helical" evidence="6">
    <location>
        <begin position="321"/>
        <end position="343"/>
    </location>
</feature>
<evidence type="ECO:0000259" key="8">
    <source>
        <dbReference type="Pfam" id="PF12704"/>
    </source>
</evidence>
<evidence type="ECO:0000256" key="2">
    <source>
        <dbReference type="ARBA" id="ARBA00022475"/>
    </source>
</evidence>
<organism evidence="9 10">
    <name type="scientific">Chryseolinea serpens</name>
    <dbReference type="NCBI Taxonomy" id="947013"/>
    <lineage>
        <taxon>Bacteria</taxon>
        <taxon>Pseudomonadati</taxon>
        <taxon>Bacteroidota</taxon>
        <taxon>Cytophagia</taxon>
        <taxon>Cytophagales</taxon>
        <taxon>Fulvivirgaceae</taxon>
        <taxon>Chryseolinea</taxon>
    </lineage>
</organism>
<comment type="subcellular location">
    <subcellularLocation>
        <location evidence="1">Cell membrane</location>
        <topology evidence="1">Multi-pass membrane protein</topology>
    </subcellularLocation>
</comment>
<dbReference type="EMBL" id="FQWQ01000003">
    <property type="protein sequence ID" value="SHH57295.1"/>
    <property type="molecule type" value="Genomic_DNA"/>
</dbReference>
<dbReference type="OrthoDB" id="5933722at2"/>
<evidence type="ECO:0000256" key="4">
    <source>
        <dbReference type="ARBA" id="ARBA00022989"/>
    </source>
</evidence>
<keyword evidence="4 6" id="KW-1133">Transmembrane helix</keyword>
<feature type="domain" description="ABC3 transporter permease C-terminal" evidence="7">
    <location>
        <begin position="276"/>
        <end position="386"/>
    </location>
</feature>
<proteinExistence type="predicted"/>
<feature type="transmembrane region" description="Helical" evidence="6">
    <location>
        <begin position="707"/>
        <end position="732"/>
    </location>
</feature>
<feature type="domain" description="ABC3 transporter permease C-terminal" evidence="7">
    <location>
        <begin position="666"/>
        <end position="774"/>
    </location>
</feature>
<dbReference type="InterPro" id="IPR050250">
    <property type="entry name" value="Macrolide_Exporter_MacB"/>
</dbReference>
<evidence type="ECO:0000256" key="3">
    <source>
        <dbReference type="ARBA" id="ARBA00022692"/>
    </source>
</evidence>
<keyword evidence="3 6" id="KW-0812">Transmembrane</keyword>
<dbReference type="PANTHER" id="PTHR30572:SF18">
    <property type="entry name" value="ABC-TYPE MACROLIDE FAMILY EXPORT SYSTEM PERMEASE COMPONENT 2"/>
    <property type="match status" value="1"/>
</dbReference>